<comment type="caution">
    <text evidence="1">The sequence shown here is derived from an EMBL/GenBank/DDBJ whole genome shotgun (WGS) entry which is preliminary data.</text>
</comment>
<keyword evidence="2" id="KW-1185">Reference proteome</keyword>
<proteinExistence type="predicted"/>
<dbReference type="Proteomes" id="UP000829398">
    <property type="component" value="Chromosome 1"/>
</dbReference>
<accession>A0ACB8NZB5</accession>
<evidence type="ECO:0000313" key="1">
    <source>
        <dbReference type="EMBL" id="KAH9802909.1"/>
    </source>
</evidence>
<dbReference type="EMBL" id="CM039170">
    <property type="protein sequence ID" value="KAH9802909.1"/>
    <property type="molecule type" value="Genomic_DNA"/>
</dbReference>
<organism evidence="1 2">
    <name type="scientific">Citrus sinensis</name>
    <name type="common">Sweet orange</name>
    <name type="synonym">Citrus aurantium var. sinensis</name>
    <dbReference type="NCBI Taxonomy" id="2711"/>
    <lineage>
        <taxon>Eukaryota</taxon>
        <taxon>Viridiplantae</taxon>
        <taxon>Streptophyta</taxon>
        <taxon>Embryophyta</taxon>
        <taxon>Tracheophyta</taxon>
        <taxon>Spermatophyta</taxon>
        <taxon>Magnoliopsida</taxon>
        <taxon>eudicotyledons</taxon>
        <taxon>Gunneridae</taxon>
        <taxon>Pentapetalae</taxon>
        <taxon>rosids</taxon>
        <taxon>malvids</taxon>
        <taxon>Sapindales</taxon>
        <taxon>Rutaceae</taxon>
        <taxon>Aurantioideae</taxon>
        <taxon>Citrus</taxon>
    </lineage>
</organism>
<gene>
    <name evidence="1" type="ORF">KPL71_001566</name>
</gene>
<protein>
    <submittedName>
        <fullName evidence="1">Vesicle-associated protein 4-1</fullName>
    </submittedName>
</protein>
<name>A0ACB8NZB5_CITSI</name>
<sequence length="226" mass="25075">MAIVDRHSRSNSDKKLFGFCPFWQTSTTATPSSSASSTQNLTTSSSNPHVGVPNSSRPATKTVSYVARSLLPPRRRLRLDPSNNLYFPYEPGKQTRSAVRLKNTSKSHVAFKFQTTAPKSCYMRPPGGVLAPGDSIIATVFKFVEAPENNERQPLDQKSKDKFKIMSLKVKGGIDYVPELVSHIGPLAKYFCLAFLSILMLMKIAFVMVETSVLVTMQFVEMLESC</sequence>
<evidence type="ECO:0000313" key="2">
    <source>
        <dbReference type="Proteomes" id="UP000829398"/>
    </source>
</evidence>
<reference evidence="2" key="1">
    <citation type="journal article" date="2023" name="Hortic. Res.">
        <title>A chromosome-level phased genome enabling allele-level studies in sweet orange: a case study on citrus Huanglongbing tolerance.</title>
        <authorList>
            <person name="Wu B."/>
            <person name="Yu Q."/>
            <person name="Deng Z."/>
            <person name="Duan Y."/>
            <person name="Luo F."/>
            <person name="Gmitter F. Jr."/>
        </authorList>
    </citation>
    <scope>NUCLEOTIDE SEQUENCE [LARGE SCALE GENOMIC DNA]</scope>
    <source>
        <strain evidence="2">cv. Valencia</strain>
    </source>
</reference>